<dbReference type="Gene3D" id="1.10.275.10">
    <property type="entry name" value="Fumarase/aspartase (N-terminal domain)"/>
    <property type="match status" value="1"/>
</dbReference>
<dbReference type="InterPro" id="IPR001106">
    <property type="entry name" value="Aromatic_Lyase"/>
</dbReference>
<dbReference type="SUPFAM" id="SSF48557">
    <property type="entry name" value="L-aspartase-like"/>
    <property type="match status" value="1"/>
</dbReference>
<evidence type="ECO:0000256" key="1">
    <source>
        <dbReference type="ARBA" id="ARBA00007238"/>
    </source>
</evidence>
<dbReference type="Pfam" id="PF00221">
    <property type="entry name" value="Lyase_aromatic"/>
    <property type="match status" value="1"/>
</dbReference>
<dbReference type="EMBL" id="VSWD01000004">
    <property type="protein sequence ID" value="KAK3104359.1"/>
    <property type="molecule type" value="Genomic_DNA"/>
</dbReference>
<protein>
    <recommendedName>
        <fullName evidence="4">Phenylalanine ammonia-lyase</fullName>
    </recommendedName>
</protein>
<organism evidence="2 3">
    <name type="scientific">Pinctada imbricata</name>
    <name type="common">Atlantic pearl-oyster</name>
    <name type="synonym">Pinctada martensii</name>
    <dbReference type="NCBI Taxonomy" id="66713"/>
    <lineage>
        <taxon>Eukaryota</taxon>
        <taxon>Metazoa</taxon>
        <taxon>Spiralia</taxon>
        <taxon>Lophotrochozoa</taxon>
        <taxon>Mollusca</taxon>
        <taxon>Bivalvia</taxon>
        <taxon>Autobranchia</taxon>
        <taxon>Pteriomorphia</taxon>
        <taxon>Pterioida</taxon>
        <taxon>Pterioidea</taxon>
        <taxon>Pteriidae</taxon>
        <taxon>Pinctada</taxon>
    </lineage>
</organism>
<keyword evidence="3" id="KW-1185">Reference proteome</keyword>
<dbReference type="GO" id="GO:0003824">
    <property type="term" value="F:catalytic activity"/>
    <property type="evidence" value="ECO:0007669"/>
    <property type="project" value="InterPro"/>
</dbReference>
<accession>A0AA88YNP4</accession>
<evidence type="ECO:0008006" key="4">
    <source>
        <dbReference type="Google" id="ProtNLM"/>
    </source>
</evidence>
<dbReference type="Proteomes" id="UP001186944">
    <property type="component" value="Unassembled WGS sequence"/>
</dbReference>
<comment type="caution">
    <text evidence="2">The sequence shown here is derived from an EMBL/GenBank/DDBJ whole genome shotgun (WGS) entry which is preliminary data.</text>
</comment>
<comment type="similarity">
    <text evidence="1">Belongs to the PAL/histidase family.</text>
</comment>
<gene>
    <name evidence="2" type="ORF">FSP39_000276</name>
</gene>
<dbReference type="AlphaFoldDB" id="A0AA88YNP4"/>
<reference evidence="2" key="1">
    <citation type="submission" date="2019-08" db="EMBL/GenBank/DDBJ databases">
        <title>The improved chromosome-level genome for the pearl oyster Pinctada fucata martensii using PacBio sequencing and Hi-C.</title>
        <authorList>
            <person name="Zheng Z."/>
        </authorList>
    </citation>
    <scope>NUCLEOTIDE SEQUENCE</scope>
    <source>
        <strain evidence="2">ZZ-2019</strain>
        <tissue evidence="2">Adductor muscle</tissue>
    </source>
</reference>
<sequence>MSDSHVRNTLNLISQRRHITSHVTLDGKNLTIPDVLEVSLNPKLKIGLAESALEEVSANEVYLKKKLENGLVVYGINTGFGGSAEVRSWKLEDVQRALIRHVNAGMGRMFPSEKVRAAMVTRANCLAKGYSGVRPIVPQTLVNMINSDISPQVPLRGSVSASGDLMPLGYIAAALRDIEWYDLLFFSEEKSREIAESCSDEEQVAIREHLGVRMSNLYKAACSGSIDASKHMGKGTKKMYNFIRKDLQIPFYCGQNGIDNWLRKILETIQNRKIETVLEEVFRPALHNQKTERDHKEHISHMG</sequence>
<evidence type="ECO:0000313" key="2">
    <source>
        <dbReference type="EMBL" id="KAK3104359.1"/>
    </source>
</evidence>
<dbReference type="PANTHER" id="PTHR10362">
    <property type="entry name" value="HISTIDINE AMMONIA-LYASE"/>
    <property type="match status" value="1"/>
</dbReference>
<proteinExistence type="inferred from homology"/>
<dbReference type="InterPro" id="IPR024083">
    <property type="entry name" value="Fumarase/histidase_N"/>
</dbReference>
<name>A0AA88YNP4_PINIB</name>
<dbReference type="InterPro" id="IPR008948">
    <property type="entry name" value="L-Aspartase-like"/>
</dbReference>
<evidence type="ECO:0000313" key="3">
    <source>
        <dbReference type="Proteomes" id="UP001186944"/>
    </source>
</evidence>